<keyword evidence="2" id="KW-0472">Membrane</keyword>
<dbReference type="Gene3D" id="1.25.40.20">
    <property type="entry name" value="Ankyrin repeat-containing domain"/>
    <property type="match status" value="2"/>
</dbReference>
<keyword evidence="2" id="KW-0812">Transmembrane</keyword>
<dbReference type="SMART" id="SM00248">
    <property type="entry name" value="ANK"/>
    <property type="match status" value="7"/>
</dbReference>
<feature type="compositionally biased region" description="Basic and acidic residues" evidence="1">
    <location>
        <begin position="281"/>
        <end position="292"/>
    </location>
</feature>
<comment type="caution">
    <text evidence="4">The sequence shown here is derived from an EMBL/GenBank/DDBJ whole genome shotgun (WGS) entry which is preliminary data.</text>
</comment>
<feature type="compositionally biased region" description="Basic and acidic residues" evidence="1">
    <location>
        <begin position="436"/>
        <end position="453"/>
    </location>
</feature>
<accession>A0ABD1TDE7</accession>
<feature type="transmembrane region" description="Helical" evidence="2">
    <location>
        <begin position="639"/>
        <end position="662"/>
    </location>
</feature>
<feature type="transmembrane region" description="Helical" evidence="2">
    <location>
        <begin position="719"/>
        <end position="739"/>
    </location>
</feature>
<dbReference type="Pfam" id="PF13962">
    <property type="entry name" value="PGG"/>
    <property type="match status" value="1"/>
</dbReference>
<feature type="domain" description="PGG" evidence="3">
    <location>
        <begin position="594"/>
        <end position="706"/>
    </location>
</feature>
<feature type="compositionally biased region" description="Polar residues" evidence="1">
    <location>
        <begin position="310"/>
        <end position="321"/>
    </location>
</feature>
<feature type="transmembrane region" description="Helical" evidence="2">
    <location>
        <begin position="682"/>
        <end position="707"/>
    </location>
</feature>
<gene>
    <name evidence="4" type="ORF">Adt_16329</name>
</gene>
<dbReference type="PANTHER" id="PTHR24177">
    <property type="entry name" value="CASKIN"/>
    <property type="match status" value="1"/>
</dbReference>
<name>A0ABD1TDE7_9LAMI</name>
<protein>
    <submittedName>
        <fullName evidence="4">Ankyrin repeat family protein</fullName>
    </submittedName>
</protein>
<organism evidence="4 5">
    <name type="scientific">Abeliophyllum distichum</name>
    <dbReference type="NCBI Taxonomy" id="126358"/>
    <lineage>
        <taxon>Eukaryota</taxon>
        <taxon>Viridiplantae</taxon>
        <taxon>Streptophyta</taxon>
        <taxon>Embryophyta</taxon>
        <taxon>Tracheophyta</taxon>
        <taxon>Spermatophyta</taxon>
        <taxon>Magnoliopsida</taxon>
        <taxon>eudicotyledons</taxon>
        <taxon>Gunneridae</taxon>
        <taxon>Pentapetalae</taxon>
        <taxon>asterids</taxon>
        <taxon>lamiids</taxon>
        <taxon>Lamiales</taxon>
        <taxon>Oleaceae</taxon>
        <taxon>Forsythieae</taxon>
        <taxon>Abeliophyllum</taxon>
    </lineage>
</organism>
<dbReference type="EMBL" id="JBFOLK010000005">
    <property type="protein sequence ID" value="KAL2510729.1"/>
    <property type="molecule type" value="Genomic_DNA"/>
</dbReference>
<feature type="region of interest" description="Disordered" evidence="1">
    <location>
        <begin position="415"/>
        <end position="453"/>
    </location>
</feature>
<dbReference type="SUPFAM" id="SSF48403">
    <property type="entry name" value="Ankyrin repeat"/>
    <property type="match status" value="2"/>
</dbReference>
<sequence length="755" mass="85066">MAFFEQNVSSMFVEEEIKKNLFRNAMSGKWDEVIKTYAQRPEAHSAKITRSEDTALHIAISDGQETTVELLMEEIIRAQNSWEVLTIGNELGNMPLHLAASLGNVKMCKLIAGVDSRLIGERNKDNETPFFLAVLHGKSDAFICLHSMCKGEEGYSYCKKKDNGETILHSAIGGEYFDIAFQIIYLYPKLINAVTVDGVTPLHLLASKPSAFKSGSQIRGFRRLIYQFIFVDELEEKSPDHSLSQGLQYDTKAKYPENYQTCVGFVRLLINIYRVLTGHTQKENKGQSDAENPRVQQSSTKEKSHASDPKGQQSDPKQAQGHQLFPPNHLTCFHAIKLVSKSMLVILGLGSRDIVKLREKKEKHIWSVQIMDKLLEHTSTYEYENNGRIPQGIMLQIPDGSTPFPALGNGIPFPRLDPLTKPMSGDDLPPETSSQGDRKNGNKDNGQEMEKGETPILIAAKNGVVEMVQKILELFPVAIHDMNTDKKNIVLLAVENRHPHVYKFLLDKKIMKETIFRKVDVEGNSALHLAAKLGDRRPWLIPGAALQMQWEIKWYEFVKNSMPLHFFVRYNREGKTPRDIFSESHQKLVESGGQWLTSTSESCSVVAALIATVAFATSATFPGGFREESEKPTFENEPAFNIFAISSLVALCFSVTSVVMFLAILTSRYQEKDFSKDLPNRLLVGLTTLFVSIASILISFCSGHFFVLKDKLKYAAFPVYAFTCLPVTFFAMAQFPLYFDLIRATFKKVPQRSYR</sequence>
<dbReference type="Pfam" id="PF12796">
    <property type="entry name" value="Ank_2"/>
    <property type="match status" value="2"/>
</dbReference>
<dbReference type="InterPro" id="IPR002110">
    <property type="entry name" value="Ankyrin_rpt"/>
</dbReference>
<evidence type="ECO:0000259" key="3">
    <source>
        <dbReference type="Pfam" id="PF13962"/>
    </source>
</evidence>
<dbReference type="AlphaFoldDB" id="A0ABD1TDE7"/>
<dbReference type="PANTHER" id="PTHR24177:SF103">
    <property type="entry name" value="PGG DOMAIN-CONTAINING PROTEIN"/>
    <property type="match status" value="1"/>
</dbReference>
<feature type="region of interest" description="Disordered" evidence="1">
    <location>
        <begin position="281"/>
        <end position="324"/>
    </location>
</feature>
<evidence type="ECO:0000313" key="4">
    <source>
        <dbReference type="EMBL" id="KAL2510729.1"/>
    </source>
</evidence>
<dbReference type="Proteomes" id="UP001604336">
    <property type="component" value="Unassembled WGS sequence"/>
</dbReference>
<evidence type="ECO:0000256" key="2">
    <source>
        <dbReference type="SAM" id="Phobius"/>
    </source>
</evidence>
<proteinExistence type="predicted"/>
<dbReference type="InterPro" id="IPR026961">
    <property type="entry name" value="PGG_dom"/>
</dbReference>
<evidence type="ECO:0000313" key="5">
    <source>
        <dbReference type="Proteomes" id="UP001604336"/>
    </source>
</evidence>
<keyword evidence="2" id="KW-1133">Transmembrane helix</keyword>
<keyword evidence="5" id="KW-1185">Reference proteome</keyword>
<dbReference type="InterPro" id="IPR036770">
    <property type="entry name" value="Ankyrin_rpt-contain_sf"/>
</dbReference>
<evidence type="ECO:0000256" key="1">
    <source>
        <dbReference type="SAM" id="MobiDB-lite"/>
    </source>
</evidence>
<reference evidence="5" key="1">
    <citation type="submission" date="2024-07" db="EMBL/GenBank/DDBJ databases">
        <title>Two chromosome-level genome assemblies of Korean endemic species Abeliophyllum distichum and Forsythia ovata (Oleaceae).</title>
        <authorList>
            <person name="Jang H."/>
        </authorList>
    </citation>
    <scope>NUCLEOTIDE SEQUENCE [LARGE SCALE GENOMIC DNA]</scope>
</reference>